<dbReference type="Pfam" id="PF16921">
    <property type="entry name" value="Tex_YqgF"/>
    <property type="match status" value="1"/>
</dbReference>
<dbReference type="FunFam" id="1.10.150.310:FF:000001">
    <property type="entry name" value="RNA-binding transcriptional accessory protein"/>
    <property type="match status" value="1"/>
</dbReference>
<dbReference type="AlphaFoldDB" id="A0A917DPH0"/>
<accession>A0A917DPH0</accession>
<name>A0A917DPH0_9BACT</name>
<dbReference type="SUPFAM" id="SSF53098">
    <property type="entry name" value="Ribonuclease H-like"/>
    <property type="match status" value="1"/>
</dbReference>
<dbReference type="InterPro" id="IPR055179">
    <property type="entry name" value="Tex-like_central_region"/>
</dbReference>
<dbReference type="Pfam" id="PF00575">
    <property type="entry name" value="S1"/>
    <property type="match status" value="1"/>
</dbReference>
<dbReference type="PANTHER" id="PTHR10724">
    <property type="entry name" value="30S RIBOSOMAL PROTEIN S1"/>
    <property type="match status" value="1"/>
</dbReference>
<dbReference type="FunFam" id="1.10.10.650:FF:000001">
    <property type="entry name" value="S1 RNA-binding domain 1"/>
    <property type="match status" value="1"/>
</dbReference>
<dbReference type="InterPro" id="IPR044146">
    <property type="entry name" value="S1_Tex"/>
</dbReference>
<dbReference type="InterPro" id="IPR012337">
    <property type="entry name" value="RNaseH-like_sf"/>
</dbReference>
<reference evidence="2" key="1">
    <citation type="journal article" date="2014" name="Int. J. Syst. Evol. Microbiol.">
        <title>Complete genome sequence of Corynebacterium casei LMG S-19264T (=DSM 44701T), isolated from a smear-ripened cheese.</title>
        <authorList>
            <consortium name="US DOE Joint Genome Institute (JGI-PGF)"/>
            <person name="Walter F."/>
            <person name="Albersmeier A."/>
            <person name="Kalinowski J."/>
            <person name="Ruckert C."/>
        </authorList>
    </citation>
    <scope>NUCLEOTIDE SEQUENCE</scope>
    <source>
        <strain evidence="2">CGMCC 1.15958</strain>
    </source>
</reference>
<dbReference type="Gene3D" id="2.40.50.140">
    <property type="entry name" value="Nucleic acid-binding proteins"/>
    <property type="match status" value="1"/>
</dbReference>
<dbReference type="Pfam" id="PF22706">
    <property type="entry name" value="Tex_central_region"/>
    <property type="match status" value="1"/>
</dbReference>
<dbReference type="InterPro" id="IPR006641">
    <property type="entry name" value="YqgF/RNaseH-like_dom"/>
</dbReference>
<dbReference type="PANTHER" id="PTHR10724:SF10">
    <property type="entry name" value="S1 RNA-BINDING DOMAIN-CONTAINING PROTEIN 1"/>
    <property type="match status" value="1"/>
</dbReference>
<dbReference type="Gene3D" id="3.30.420.140">
    <property type="entry name" value="YqgF/RNase H-like domain"/>
    <property type="match status" value="1"/>
</dbReference>
<dbReference type="Proteomes" id="UP000609064">
    <property type="component" value="Unassembled WGS sequence"/>
</dbReference>
<protein>
    <submittedName>
        <fullName evidence="2">RNA-binding transcriptional accessory protein</fullName>
    </submittedName>
</protein>
<dbReference type="InterPro" id="IPR003029">
    <property type="entry name" value="S1_domain"/>
</dbReference>
<dbReference type="PROSITE" id="PS50126">
    <property type="entry name" value="S1"/>
    <property type="match status" value="1"/>
</dbReference>
<evidence type="ECO:0000313" key="3">
    <source>
        <dbReference type="Proteomes" id="UP000609064"/>
    </source>
</evidence>
<dbReference type="GO" id="GO:0006412">
    <property type="term" value="P:translation"/>
    <property type="evidence" value="ECO:0007669"/>
    <property type="project" value="TreeGrafter"/>
</dbReference>
<dbReference type="InterPro" id="IPR032639">
    <property type="entry name" value="Tex_YqgF"/>
</dbReference>
<dbReference type="InterPro" id="IPR037027">
    <property type="entry name" value="YqgF/RNaseH-like_dom_sf"/>
</dbReference>
<reference evidence="2" key="2">
    <citation type="submission" date="2020-09" db="EMBL/GenBank/DDBJ databases">
        <authorList>
            <person name="Sun Q."/>
            <person name="Zhou Y."/>
        </authorList>
    </citation>
    <scope>NUCLEOTIDE SEQUENCE</scope>
    <source>
        <strain evidence="2">CGMCC 1.15958</strain>
    </source>
</reference>
<dbReference type="SUPFAM" id="SSF50249">
    <property type="entry name" value="Nucleic acid-binding proteins"/>
    <property type="match status" value="1"/>
</dbReference>
<dbReference type="InterPro" id="IPR023319">
    <property type="entry name" value="Tex-like_HTH_dom_sf"/>
</dbReference>
<dbReference type="FunFam" id="3.30.420.140:FF:000001">
    <property type="entry name" value="RNA-binding transcriptional accessory protein"/>
    <property type="match status" value="1"/>
</dbReference>
<dbReference type="InterPro" id="IPR010994">
    <property type="entry name" value="RuvA_2-like"/>
</dbReference>
<proteinExistence type="predicted"/>
<organism evidence="2 3">
    <name type="scientific">Emticicia aquatilis</name>
    <dbReference type="NCBI Taxonomy" id="1537369"/>
    <lineage>
        <taxon>Bacteria</taxon>
        <taxon>Pseudomonadati</taxon>
        <taxon>Bacteroidota</taxon>
        <taxon>Cytophagia</taxon>
        <taxon>Cytophagales</taxon>
        <taxon>Leadbetterellaceae</taxon>
        <taxon>Emticicia</taxon>
    </lineage>
</organism>
<gene>
    <name evidence="2" type="ORF">GCM10011514_20860</name>
</gene>
<evidence type="ECO:0000313" key="2">
    <source>
        <dbReference type="EMBL" id="GGD56607.1"/>
    </source>
</evidence>
<sequence>MTTKQIQIIAQTVGVPEKSIQNTISLLDEGATVPFISRYRKEMTGSMDEVQVADTKELYNKFLEADKRREAIIKSIEEQGKMTPELLTKLNNALYLNELEDLYLPYKQKRKTRATVAIEKGLEPLAKIIFAQKDRNIEAIAEKYLNDKVESVEEALQGARDIMAEWINEDIQARNAVRRLFEREAIITSKVKKGKKEDGIKYQDYYEFSEPLSKIPSHRLLALRRGEEEGFLSIDISIETERGVDALDRIYLKGLPEAKEQVEQAISDSYDRLLKPSIETEFSNISKQKADSEAIKIFVTNLRQLLLASPLGQKRVLGIDPGFRTGCKTVCLNEQGDLIYDTVIYPMTKQMEAEAVIKKLVLEYKIDAIAIGNGTASRETESLVKSVVKNGNLKAAVHMVSEQGASIYSASPIAREEFPDKDVTVRGAVSIGRRLMDPLAELVKIDPKSIGVGQYQHDVEQKMLKESLDSVVESCVNLVGVELNTASKHLLSYVSGLGPALAQNIVEYRAKNGAFSSREELKKVPRLGAKAFEQSAGFLRIRGAENPLDNSAVHPETYPIVQKMAKDLGVKVAELIGNEQLKSKIVLKNYVTDKVGLPTLNDILSELQKPGRDPREALEAFEFASDVHTIEDLKEGMILPGIVTNITAFGCFVDVGVHQDGLVHVSQMANRFIKDPNEVVKVHQKVQVKVMEIDIPRKRIGLSMKF</sequence>
<dbReference type="InterPro" id="IPR050437">
    <property type="entry name" value="Ribos_protein_bS1-like"/>
</dbReference>
<dbReference type="GO" id="GO:0003735">
    <property type="term" value="F:structural constituent of ribosome"/>
    <property type="evidence" value="ECO:0007669"/>
    <property type="project" value="TreeGrafter"/>
</dbReference>
<comment type="caution">
    <text evidence="2">The sequence shown here is derived from an EMBL/GenBank/DDBJ whole genome shotgun (WGS) entry which is preliminary data.</text>
</comment>
<dbReference type="Pfam" id="PF09371">
    <property type="entry name" value="Tex_N"/>
    <property type="match status" value="1"/>
</dbReference>
<dbReference type="GO" id="GO:0006139">
    <property type="term" value="P:nucleobase-containing compound metabolic process"/>
    <property type="evidence" value="ECO:0007669"/>
    <property type="project" value="InterPro"/>
</dbReference>
<dbReference type="Pfam" id="PF12836">
    <property type="entry name" value="HHH_3"/>
    <property type="match status" value="1"/>
</dbReference>
<dbReference type="Gene3D" id="1.10.3500.10">
    <property type="entry name" value="Tex N-terminal region-like"/>
    <property type="match status" value="1"/>
</dbReference>
<dbReference type="GO" id="GO:0005737">
    <property type="term" value="C:cytoplasm"/>
    <property type="evidence" value="ECO:0007669"/>
    <property type="project" value="UniProtKB-ARBA"/>
</dbReference>
<dbReference type="SMART" id="SM00732">
    <property type="entry name" value="YqgFc"/>
    <property type="match status" value="1"/>
</dbReference>
<evidence type="ECO:0000259" key="1">
    <source>
        <dbReference type="PROSITE" id="PS50126"/>
    </source>
</evidence>
<dbReference type="Gene3D" id="1.10.10.650">
    <property type="entry name" value="RuvA domain 2-like"/>
    <property type="match status" value="1"/>
</dbReference>
<dbReference type="InterPro" id="IPR012340">
    <property type="entry name" value="NA-bd_OB-fold"/>
</dbReference>
<dbReference type="GO" id="GO:0003729">
    <property type="term" value="F:mRNA binding"/>
    <property type="evidence" value="ECO:0007669"/>
    <property type="project" value="TreeGrafter"/>
</dbReference>
<dbReference type="InterPro" id="IPR041692">
    <property type="entry name" value="HHH_9"/>
</dbReference>
<feature type="domain" description="S1 motif" evidence="1">
    <location>
        <begin position="636"/>
        <end position="705"/>
    </location>
</feature>
<keyword evidence="3" id="KW-1185">Reference proteome</keyword>
<dbReference type="FunFam" id="2.40.50.140:FF:000051">
    <property type="entry name" value="RNA-binding transcriptional accessory protein"/>
    <property type="match status" value="1"/>
</dbReference>
<dbReference type="SMART" id="SM00316">
    <property type="entry name" value="S1"/>
    <property type="match status" value="1"/>
</dbReference>
<dbReference type="CDD" id="cd05685">
    <property type="entry name" value="S1_Tex"/>
    <property type="match status" value="1"/>
</dbReference>
<dbReference type="SUPFAM" id="SSF47781">
    <property type="entry name" value="RuvA domain 2-like"/>
    <property type="match status" value="2"/>
</dbReference>
<dbReference type="RefSeq" id="WP_188766022.1">
    <property type="nucleotide sequence ID" value="NZ_BMKK01000004.1"/>
</dbReference>
<dbReference type="Pfam" id="PF17674">
    <property type="entry name" value="HHH_9"/>
    <property type="match status" value="1"/>
</dbReference>
<dbReference type="InterPro" id="IPR023323">
    <property type="entry name" value="Tex-like_dom_sf"/>
</dbReference>
<dbReference type="SUPFAM" id="SSF158832">
    <property type="entry name" value="Tex N-terminal region-like"/>
    <property type="match status" value="1"/>
</dbReference>
<dbReference type="EMBL" id="BMKK01000004">
    <property type="protein sequence ID" value="GGD56607.1"/>
    <property type="molecule type" value="Genomic_DNA"/>
</dbReference>
<dbReference type="Gene3D" id="1.10.150.310">
    <property type="entry name" value="Tex RuvX-like domain-like"/>
    <property type="match status" value="1"/>
</dbReference>
<dbReference type="InterPro" id="IPR018974">
    <property type="entry name" value="Tex-like_N"/>
</dbReference>